<name>A0ABU0PV70_STRAH</name>
<comment type="caution">
    <text evidence="2">The sequence shown here is derived from an EMBL/GenBank/DDBJ whole genome shotgun (WGS) entry which is preliminary data.</text>
</comment>
<sequence>MLLFVIGANQWREETEWPLSRVVDTDFHLRGGGRLTREPPSTAEQAEEFTYDPMDPVRTTGGALLMTDDFRPGPLDQTAVEAREDVLVFTAEPLAEDLEVTCPGSATAGAGPAGSKTSPTCPVTVTSLADLRKGSLPRWMRQCAPHFRPVLDTTSEQRARTGQIARWLAAWRRGCSAERTSPTTHAGRRT</sequence>
<dbReference type="Gene3D" id="2.60.120.260">
    <property type="entry name" value="Galactose-binding domain-like"/>
    <property type="match status" value="1"/>
</dbReference>
<evidence type="ECO:0000259" key="1">
    <source>
        <dbReference type="Pfam" id="PF08530"/>
    </source>
</evidence>
<protein>
    <submittedName>
        <fullName evidence="2">CocE/NonD family hydrolase</fullName>
    </submittedName>
</protein>
<evidence type="ECO:0000313" key="2">
    <source>
        <dbReference type="EMBL" id="MDQ0681851.1"/>
    </source>
</evidence>
<dbReference type="Pfam" id="PF08530">
    <property type="entry name" value="PepX_C"/>
    <property type="match status" value="1"/>
</dbReference>
<accession>A0ABU0PV70</accession>
<dbReference type="InterPro" id="IPR008979">
    <property type="entry name" value="Galactose-bd-like_sf"/>
</dbReference>
<organism evidence="2 3">
    <name type="scientific">Streptomyces achromogenes</name>
    <dbReference type="NCBI Taxonomy" id="67255"/>
    <lineage>
        <taxon>Bacteria</taxon>
        <taxon>Bacillati</taxon>
        <taxon>Actinomycetota</taxon>
        <taxon>Actinomycetes</taxon>
        <taxon>Kitasatosporales</taxon>
        <taxon>Streptomycetaceae</taxon>
        <taxon>Streptomyces</taxon>
    </lineage>
</organism>
<evidence type="ECO:0000313" key="3">
    <source>
        <dbReference type="Proteomes" id="UP001243364"/>
    </source>
</evidence>
<dbReference type="SUPFAM" id="SSF49785">
    <property type="entry name" value="Galactose-binding domain-like"/>
    <property type="match status" value="1"/>
</dbReference>
<dbReference type="RefSeq" id="WP_307040085.1">
    <property type="nucleotide sequence ID" value="NZ_JAUSYA010000001.1"/>
</dbReference>
<gene>
    <name evidence="2" type="ORF">QFZ56_000814</name>
</gene>
<dbReference type="InterPro" id="IPR013736">
    <property type="entry name" value="Xaa-Pro_dipept_C"/>
</dbReference>
<keyword evidence="3" id="KW-1185">Reference proteome</keyword>
<keyword evidence="2" id="KW-0378">Hydrolase</keyword>
<proteinExistence type="predicted"/>
<dbReference type="GO" id="GO:0016787">
    <property type="term" value="F:hydrolase activity"/>
    <property type="evidence" value="ECO:0007669"/>
    <property type="project" value="UniProtKB-KW"/>
</dbReference>
<reference evidence="2 3" key="1">
    <citation type="submission" date="2023-07" db="EMBL/GenBank/DDBJ databases">
        <title>Comparative genomics of wheat-associated soil bacteria to identify genetic determinants of phenazine resistance.</title>
        <authorList>
            <person name="Mouncey N."/>
        </authorList>
    </citation>
    <scope>NUCLEOTIDE SEQUENCE [LARGE SCALE GENOMIC DNA]</scope>
    <source>
        <strain evidence="2 3">W4I19-2</strain>
    </source>
</reference>
<feature type="domain" description="Xaa-Pro dipeptidyl-peptidase C-terminal" evidence="1">
    <location>
        <begin position="7"/>
        <end position="101"/>
    </location>
</feature>
<dbReference type="Proteomes" id="UP001243364">
    <property type="component" value="Unassembled WGS sequence"/>
</dbReference>
<dbReference type="EMBL" id="JAUSYA010000001">
    <property type="protein sequence ID" value="MDQ0681851.1"/>
    <property type="molecule type" value="Genomic_DNA"/>
</dbReference>